<dbReference type="SUPFAM" id="SSF47384">
    <property type="entry name" value="Homodimeric domain of signal transducing histidine kinase"/>
    <property type="match status" value="1"/>
</dbReference>
<dbReference type="InterPro" id="IPR036097">
    <property type="entry name" value="HisK_dim/P_sf"/>
</dbReference>
<dbReference type="CDD" id="cd06225">
    <property type="entry name" value="HAMP"/>
    <property type="match status" value="1"/>
</dbReference>
<protein>
    <recommendedName>
        <fullName evidence="3">histidine kinase</fullName>
        <ecNumber evidence="3">2.7.13.3</ecNumber>
    </recommendedName>
</protein>
<comment type="catalytic activity">
    <reaction evidence="1">
        <text>ATP + protein L-histidine = ADP + protein N-phospho-L-histidine.</text>
        <dbReference type="EC" id="2.7.13.3"/>
    </reaction>
</comment>
<feature type="domain" description="Histidine kinase" evidence="15">
    <location>
        <begin position="311"/>
        <end position="529"/>
    </location>
</feature>
<dbReference type="GO" id="GO:0005886">
    <property type="term" value="C:plasma membrane"/>
    <property type="evidence" value="ECO:0007669"/>
    <property type="project" value="UniProtKB-SubCell"/>
</dbReference>
<dbReference type="PROSITE" id="PS50109">
    <property type="entry name" value="HIS_KIN"/>
    <property type="match status" value="1"/>
</dbReference>
<evidence type="ECO:0000313" key="17">
    <source>
        <dbReference type="EMBL" id="QUH28086.1"/>
    </source>
</evidence>
<dbReference type="EC" id="2.7.13.3" evidence="3"/>
<keyword evidence="5" id="KW-0597">Phosphoprotein</keyword>
<dbReference type="PANTHER" id="PTHR45528:SF1">
    <property type="entry name" value="SENSOR HISTIDINE KINASE CPXA"/>
    <property type="match status" value="1"/>
</dbReference>
<evidence type="ECO:0000256" key="6">
    <source>
        <dbReference type="ARBA" id="ARBA00022679"/>
    </source>
</evidence>
<dbReference type="KEGG" id="vgu:HYG85_03810"/>
<feature type="transmembrane region" description="Helical" evidence="14">
    <location>
        <begin position="20"/>
        <end position="42"/>
    </location>
</feature>
<evidence type="ECO:0000256" key="13">
    <source>
        <dbReference type="ARBA" id="ARBA00023136"/>
    </source>
</evidence>
<dbReference type="SMART" id="SM00388">
    <property type="entry name" value="HisKA"/>
    <property type="match status" value="1"/>
</dbReference>
<evidence type="ECO:0000256" key="12">
    <source>
        <dbReference type="ARBA" id="ARBA00023012"/>
    </source>
</evidence>
<feature type="domain" description="HAMP" evidence="16">
    <location>
        <begin position="244"/>
        <end position="296"/>
    </location>
</feature>
<dbReference type="InterPro" id="IPR003661">
    <property type="entry name" value="HisK_dim/P_dom"/>
</dbReference>
<reference evidence="17 18" key="1">
    <citation type="submission" date="2020-07" db="EMBL/GenBank/DDBJ databases">
        <title>Vallitalea guaymasensis genome.</title>
        <authorList>
            <person name="Postec A."/>
        </authorList>
    </citation>
    <scope>NUCLEOTIDE SEQUENCE [LARGE SCALE GENOMIC DNA]</scope>
    <source>
        <strain evidence="17 18">Ra1766G1</strain>
    </source>
</reference>
<keyword evidence="12" id="KW-0902">Two-component regulatory system</keyword>
<keyword evidence="9 17" id="KW-0418">Kinase</keyword>
<name>A0A8J8M824_9FIRM</name>
<dbReference type="PRINTS" id="PR00344">
    <property type="entry name" value="BCTRLSENSOR"/>
</dbReference>
<dbReference type="PROSITE" id="PS50885">
    <property type="entry name" value="HAMP"/>
    <property type="match status" value="1"/>
</dbReference>
<dbReference type="InterPro" id="IPR004358">
    <property type="entry name" value="Sig_transdc_His_kin-like_C"/>
</dbReference>
<evidence type="ECO:0000256" key="4">
    <source>
        <dbReference type="ARBA" id="ARBA00022475"/>
    </source>
</evidence>
<keyword evidence="7 14" id="KW-0812">Transmembrane</keyword>
<keyword evidence="18" id="KW-1185">Reference proteome</keyword>
<sequence length="531" mass="60769">MKISKKRLGFFGIIVRNFIIFTVSVLAVLILAGIIGIAVIYFDFANYYSAHFEDSKEFFIEGNYDSFQRERLLGEDGFFTVFDDKNNVIYRSEGAESFNLTKKQVDLIPESEAGLTISIDEYVGQDDNKYINVAYETVDEEDNTIKSNIILDSNFNILFSDIPNIEKRLSESDFNLLTGKYKDDINISKLSYTSKNGKIYNVVFCRNVDSDNLNTSMKVINYIGIAYLVFFVVAVLFFVISLNKKVKEPLLLLGNAIKHIAEGKTDKIIKYKGPREFEEICNSFNDMALKLHETEKKRIGVEQEKQKMLADISHDLKTPITVIQGYAKAVADKKVNDNERSEYLNTIYKKSNSLAELINTFSEYSKLERPDFKIQTVKTNISEFARNYLIDKYEELEFLGFELDIQIPDEVIYCMLDEFQMKRVFENIISNTVKYNEKGTIISFVLERLDDKCIIRIGDNGIGITDDLKKTIFNPFSMGDSSRSKLKGSGLGMAIVKKIVTAHRGTIELIQEKLEGLSVVYEITFPLTEEE</sequence>
<dbReference type="AlphaFoldDB" id="A0A8J8M824"/>
<dbReference type="EMBL" id="CP058561">
    <property type="protein sequence ID" value="QUH28086.1"/>
    <property type="molecule type" value="Genomic_DNA"/>
</dbReference>
<evidence type="ECO:0000256" key="1">
    <source>
        <dbReference type="ARBA" id="ARBA00000085"/>
    </source>
</evidence>
<dbReference type="GO" id="GO:0000155">
    <property type="term" value="F:phosphorelay sensor kinase activity"/>
    <property type="evidence" value="ECO:0007669"/>
    <property type="project" value="InterPro"/>
</dbReference>
<accession>A0A8J8M824</accession>
<evidence type="ECO:0000256" key="14">
    <source>
        <dbReference type="SAM" id="Phobius"/>
    </source>
</evidence>
<dbReference type="SMART" id="SM00304">
    <property type="entry name" value="HAMP"/>
    <property type="match status" value="1"/>
</dbReference>
<dbReference type="InterPro" id="IPR003594">
    <property type="entry name" value="HATPase_dom"/>
</dbReference>
<keyword evidence="6" id="KW-0808">Transferase</keyword>
<feature type="transmembrane region" description="Helical" evidence="14">
    <location>
        <begin position="219"/>
        <end position="242"/>
    </location>
</feature>
<dbReference type="Gene3D" id="6.10.340.10">
    <property type="match status" value="1"/>
</dbReference>
<evidence type="ECO:0000259" key="16">
    <source>
        <dbReference type="PROSITE" id="PS50885"/>
    </source>
</evidence>
<dbReference type="CDD" id="cd00082">
    <property type="entry name" value="HisKA"/>
    <property type="match status" value="1"/>
</dbReference>
<comment type="subcellular location">
    <subcellularLocation>
        <location evidence="2">Cell membrane</location>
        <topology evidence="2">Multi-pass membrane protein</topology>
    </subcellularLocation>
</comment>
<dbReference type="InterPro" id="IPR005467">
    <property type="entry name" value="His_kinase_dom"/>
</dbReference>
<evidence type="ECO:0000256" key="9">
    <source>
        <dbReference type="ARBA" id="ARBA00022777"/>
    </source>
</evidence>
<keyword evidence="13 14" id="KW-0472">Membrane</keyword>
<evidence type="ECO:0000256" key="2">
    <source>
        <dbReference type="ARBA" id="ARBA00004651"/>
    </source>
</evidence>
<dbReference type="Proteomes" id="UP000677305">
    <property type="component" value="Chromosome"/>
</dbReference>
<evidence type="ECO:0000256" key="7">
    <source>
        <dbReference type="ARBA" id="ARBA00022692"/>
    </source>
</evidence>
<dbReference type="RefSeq" id="WP_212692355.1">
    <property type="nucleotide sequence ID" value="NZ_CP058561.1"/>
</dbReference>
<evidence type="ECO:0000256" key="5">
    <source>
        <dbReference type="ARBA" id="ARBA00022553"/>
    </source>
</evidence>
<dbReference type="PANTHER" id="PTHR45528">
    <property type="entry name" value="SENSOR HISTIDINE KINASE CPXA"/>
    <property type="match status" value="1"/>
</dbReference>
<dbReference type="SUPFAM" id="SSF55874">
    <property type="entry name" value="ATPase domain of HSP90 chaperone/DNA topoisomerase II/histidine kinase"/>
    <property type="match status" value="1"/>
</dbReference>
<keyword evidence="10" id="KW-0067">ATP-binding</keyword>
<evidence type="ECO:0000313" key="18">
    <source>
        <dbReference type="Proteomes" id="UP000677305"/>
    </source>
</evidence>
<dbReference type="Pfam" id="PF02518">
    <property type="entry name" value="HATPase_c"/>
    <property type="match status" value="1"/>
</dbReference>
<dbReference type="SMART" id="SM00387">
    <property type="entry name" value="HATPase_c"/>
    <property type="match status" value="1"/>
</dbReference>
<evidence type="ECO:0000256" key="8">
    <source>
        <dbReference type="ARBA" id="ARBA00022741"/>
    </source>
</evidence>
<dbReference type="Gene3D" id="1.10.287.130">
    <property type="match status" value="1"/>
</dbReference>
<dbReference type="InterPro" id="IPR036890">
    <property type="entry name" value="HATPase_C_sf"/>
</dbReference>
<organism evidence="17 18">
    <name type="scientific">Vallitalea guaymasensis</name>
    <dbReference type="NCBI Taxonomy" id="1185412"/>
    <lineage>
        <taxon>Bacteria</taxon>
        <taxon>Bacillati</taxon>
        <taxon>Bacillota</taxon>
        <taxon>Clostridia</taxon>
        <taxon>Lachnospirales</taxon>
        <taxon>Vallitaleaceae</taxon>
        <taxon>Vallitalea</taxon>
    </lineage>
</organism>
<proteinExistence type="predicted"/>
<keyword evidence="11 14" id="KW-1133">Transmembrane helix</keyword>
<evidence type="ECO:0000259" key="15">
    <source>
        <dbReference type="PROSITE" id="PS50109"/>
    </source>
</evidence>
<dbReference type="Pfam" id="PF00512">
    <property type="entry name" value="HisKA"/>
    <property type="match status" value="1"/>
</dbReference>
<dbReference type="Gene3D" id="3.30.565.10">
    <property type="entry name" value="Histidine kinase-like ATPase, C-terminal domain"/>
    <property type="match status" value="1"/>
</dbReference>
<evidence type="ECO:0000256" key="10">
    <source>
        <dbReference type="ARBA" id="ARBA00022840"/>
    </source>
</evidence>
<dbReference type="InterPro" id="IPR003660">
    <property type="entry name" value="HAMP_dom"/>
</dbReference>
<gene>
    <name evidence="17" type="ORF">HYG85_03810</name>
</gene>
<keyword evidence="8" id="KW-0547">Nucleotide-binding</keyword>
<dbReference type="GO" id="GO:0005524">
    <property type="term" value="F:ATP binding"/>
    <property type="evidence" value="ECO:0007669"/>
    <property type="project" value="UniProtKB-KW"/>
</dbReference>
<evidence type="ECO:0000256" key="3">
    <source>
        <dbReference type="ARBA" id="ARBA00012438"/>
    </source>
</evidence>
<evidence type="ECO:0000256" key="11">
    <source>
        <dbReference type="ARBA" id="ARBA00022989"/>
    </source>
</evidence>
<keyword evidence="4" id="KW-1003">Cell membrane</keyword>
<dbReference type="InterPro" id="IPR050398">
    <property type="entry name" value="HssS/ArlS-like"/>
</dbReference>